<dbReference type="Pfam" id="PF00628">
    <property type="entry name" value="PHD"/>
    <property type="match status" value="1"/>
</dbReference>
<dbReference type="InterPro" id="IPR058746">
    <property type="entry name" value="Znf_RING-type_Topors"/>
</dbReference>
<feature type="domain" description="RING-type" evidence="7">
    <location>
        <begin position="279"/>
        <end position="321"/>
    </location>
</feature>
<evidence type="ECO:0008006" key="10">
    <source>
        <dbReference type="Google" id="ProtNLM"/>
    </source>
</evidence>
<evidence type="ECO:0000313" key="8">
    <source>
        <dbReference type="EMBL" id="KAK8966663.1"/>
    </source>
</evidence>
<keyword evidence="1" id="KW-0479">Metal-binding</keyword>
<feature type="region of interest" description="Disordered" evidence="5">
    <location>
        <begin position="1"/>
        <end position="269"/>
    </location>
</feature>
<accession>A0ABR2MRP6</accession>
<dbReference type="SMART" id="SM00184">
    <property type="entry name" value="RING"/>
    <property type="match status" value="1"/>
</dbReference>
<evidence type="ECO:0000256" key="4">
    <source>
        <dbReference type="PROSITE-ProRule" id="PRU00175"/>
    </source>
</evidence>
<dbReference type="Pfam" id="PF13639">
    <property type="entry name" value="zf-RING_2"/>
    <property type="match status" value="1"/>
</dbReference>
<feature type="compositionally biased region" description="Basic residues" evidence="5">
    <location>
        <begin position="129"/>
        <end position="160"/>
    </location>
</feature>
<comment type="caution">
    <text evidence="8">The sequence shown here is derived from an EMBL/GenBank/DDBJ whole genome shotgun (WGS) entry which is preliminary data.</text>
</comment>
<dbReference type="SUPFAM" id="SSF57903">
    <property type="entry name" value="FYVE/PHD zinc finger"/>
    <property type="match status" value="1"/>
</dbReference>
<feature type="compositionally biased region" description="Acidic residues" evidence="5">
    <location>
        <begin position="249"/>
        <end position="261"/>
    </location>
</feature>
<keyword evidence="2 4" id="KW-0863">Zinc-finger</keyword>
<dbReference type="InterPro" id="IPR001965">
    <property type="entry name" value="Znf_PHD"/>
</dbReference>
<dbReference type="SUPFAM" id="SSF57850">
    <property type="entry name" value="RING/U-box"/>
    <property type="match status" value="1"/>
</dbReference>
<feature type="compositionally biased region" description="Basic and acidic residues" evidence="5">
    <location>
        <begin position="524"/>
        <end position="536"/>
    </location>
</feature>
<feature type="compositionally biased region" description="Acidic residues" evidence="5">
    <location>
        <begin position="22"/>
        <end position="38"/>
    </location>
</feature>
<dbReference type="InterPro" id="IPR013083">
    <property type="entry name" value="Znf_RING/FYVE/PHD"/>
</dbReference>
<dbReference type="EMBL" id="JBBWWR010000005">
    <property type="protein sequence ID" value="KAK8966663.1"/>
    <property type="molecule type" value="Genomic_DNA"/>
</dbReference>
<dbReference type="Gene3D" id="3.30.40.10">
    <property type="entry name" value="Zinc/RING finger domain, C3HC4 (zinc finger)"/>
    <property type="match status" value="2"/>
</dbReference>
<evidence type="ECO:0000259" key="7">
    <source>
        <dbReference type="PROSITE" id="PS50089"/>
    </source>
</evidence>
<feature type="region of interest" description="Disordered" evidence="5">
    <location>
        <begin position="518"/>
        <end position="539"/>
    </location>
</feature>
<dbReference type="PROSITE" id="PS00518">
    <property type="entry name" value="ZF_RING_1"/>
    <property type="match status" value="1"/>
</dbReference>
<name>A0ABR2MRP6_9ASPA</name>
<dbReference type="InterPro" id="IPR001841">
    <property type="entry name" value="Znf_RING"/>
</dbReference>
<dbReference type="SMART" id="SM00249">
    <property type="entry name" value="PHD"/>
    <property type="match status" value="1"/>
</dbReference>
<evidence type="ECO:0000256" key="3">
    <source>
        <dbReference type="ARBA" id="ARBA00022833"/>
    </source>
</evidence>
<dbReference type="InterPro" id="IPR017907">
    <property type="entry name" value="Znf_RING_CS"/>
</dbReference>
<gene>
    <name evidence="8" type="ORF">KSP40_PGU010304</name>
</gene>
<keyword evidence="3" id="KW-0862">Zinc</keyword>
<dbReference type="CDD" id="cd16574">
    <property type="entry name" value="RING-HC_Topors"/>
    <property type="match status" value="1"/>
</dbReference>
<dbReference type="PROSITE" id="PS50089">
    <property type="entry name" value="ZF_RING_2"/>
    <property type="match status" value="1"/>
</dbReference>
<dbReference type="InterPro" id="IPR019787">
    <property type="entry name" value="Znf_PHD-finger"/>
</dbReference>
<evidence type="ECO:0000256" key="2">
    <source>
        <dbReference type="ARBA" id="ARBA00022771"/>
    </source>
</evidence>
<feature type="domain" description="PHD-type" evidence="6">
    <location>
        <begin position="369"/>
        <end position="418"/>
    </location>
</feature>
<evidence type="ECO:0000313" key="9">
    <source>
        <dbReference type="Proteomes" id="UP001412067"/>
    </source>
</evidence>
<dbReference type="PANTHER" id="PTHR47177:SF3">
    <property type="entry name" value="F18C1.6 PROTEIN"/>
    <property type="match status" value="1"/>
</dbReference>
<dbReference type="PROSITE" id="PS50016">
    <property type="entry name" value="ZF_PHD_2"/>
    <property type="match status" value="1"/>
</dbReference>
<dbReference type="InterPro" id="IPR011011">
    <property type="entry name" value="Znf_FYVE_PHD"/>
</dbReference>
<organism evidence="8 9">
    <name type="scientific">Platanthera guangdongensis</name>
    <dbReference type="NCBI Taxonomy" id="2320717"/>
    <lineage>
        <taxon>Eukaryota</taxon>
        <taxon>Viridiplantae</taxon>
        <taxon>Streptophyta</taxon>
        <taxon>Embryophyta</taxon>
        <taxon>Tracheophyta</taxon>
        <taxon>Spermatophyta</taxon>
        <taxon>Magnoliopsida</taxon>
        <taxon>Liliopsida</taxon>
        <taxon>Asparagales</taxon>
        <taxon>Orchidaceae</taxon>
        <taxon>Orchidoideae</taxon>
        <taxon>Orchideae</taxon>
        <taxon>Orchidinae</taxon>
        <taxon>Platanthera</taxon>
    </lineage>
</organism>
<keyword evidence="9" id="KW-1185">Reference proteome</keyword>
<evidence type="ECO:0000259" key="6">
    <source>
        <dbReference type="PROSITE" id="PS50016"/>
    </source>
</evidence>
<proteinExistence type="predicted"/>
<evidence type="ECO:0000256" key="5">
    <source>
        <dbReference type="SAM" id="MobiDB-lite"/>
    </source>
</evidence>
<reference evidence="8 9" key="1">
    <citation type="journal article" date="2022" name="Nat. Plants">
        <title>Genomes of leafy and leafless Platanthera orchids illuminate the evolution of mycoheterotrophy.</title>
        <authorList>
            <person name="Li M.H."/>
            <person name="Liu K.W."/>
            <person name="Li Z."/>
            <person name="Lu H.C."/>
            <person name="Ye Q.L."/>
            <person name="Zhang D."/>
            <person name="Wang J.Y."/>
            <person name="Li Y.F."/>
            <person name="Zhong Z.M."/>
            <person name="Liu X."/>
            <person name="Yu X."/>
            <person name="Liu D.K."/>
            <person name="Tu X.D."/>
            <person name="Liu B."/>
            <person name="Hao Y."/>
            <person name="Liao X.Y."/>
            <person name="Jiang Y.T."/>
            <person name="Sun W.H."/>
            <person name="Chen J."/>
            <person name="Chen Y.Q."/>
            <person name="Ai Y."/>
            <person name="Zhai J.W."/>
            <person name="Wu S.S."/>
            <person name="Zhou Z."/>
            <person name="Hsiao Y.Y."/>
            <person name="Wu W.L."/>
            <person name="Chen Y.Y."/>
            <person name="Lin Y.F."/>
            <person name="Hsu J.L."/>
            <person name="Li C.Y."/>
            <person name="Wang Z.W."/>
            <person name="Zhao X."/>
            <person name="Zhong W.Y."/>
            <person name="Ma X.K."/>
            <person name="Ma L."/>
            <person name="Huang J."/>
            <person name="Chen G.Z."/>
            <person name="Huang M.Z."/>
            <person name="Huang L."/>
            <person name="Peng D.H."/>
            <person name="Luo Y.B."/>
            <person name="Zou S.Q."/>
            <person name="Chen S.P."/>
            <person name="Lan S."/>
            <person name="Tsai W.C."/>
            <person name="Van de Peer Y."/>
            <person name="Liu Z.J."/>
        </authorList>
    </citation>
    <scope>NUCLEOTIDE SEQUENCE [LARGE SCALE GENOMIC DNA]</scope>
    <source>
        <strain evidence="8">Lor288</strain>
    </source>
</reference>
<sequence>MGRGEKATLKRAAGRTKKNYGVDDEDDDEYVAEEDDSYESGTPDEVSLDASDANNTANSASSAEKRRTAKVNSRTRYSSVRPRSRSSDNEWEDDDYVDDEEFCSDANEEEDFEDDSLFSSDISVSAKRGGTKLKRKVSKPKVNKRSRKVVVAPGKRKRRRTTESSDDEDNGRSAMKIHRKNPKKVSKRTGKSRSTKTNRSSINGNSFDSNFLTTDDDQPSVFPAVRNRSRNKKEINSGRRKISKKDSETSDSDFEISEEDSAEKKGKEVEDDDLGKQLCGICLSEEHNGTIQGILNCCSHYFCFACIMEWSKVESRCPLCKRRFVTITKYLRSGPMLEMRRHVIRVQMRDQVYQPSEEEVRVLLDPYEDVICMECHLGGDDSLMLLCDICDSSAHTYCVGLRNEVPEGNWYCDCCKLAGERSLHSQVIDTRESNFGVEEENRSNTQNNLIFRRSVSLQGQSSSQVFDLNAPPRNSVEDRSVSQVPGAGASTVSGRRAIRQRIRILLSNNRARQLYSEPNNVLSNEHEQGNSRDFPHSDSNLVQQPIKRRNFRHVDGAKKQVQSLVKHCLQKLPREIPLERSAFKTIARKVTHTILASCEIHYCTSVVSSLVEPPDKCAHDLDGGPVNLLRGCCSACFADYIKYVVKKFVDSS</sequence>
<dbReference type="Proteomes" id="UP001412067">
    <property type="component" value="Unassembled WGS sequence"/>
</dbReference>
<protein>
    <recommendedName>
        <fullName evidence="10">PHD and RING finger domain-containing protein 1</fullName>
    </recommendedName>
</protein>
<feature type="compositionally biased region" description="Acidic residues" evidence="5">
    <location>
        <begin position="89"/>
        <end position="116"/>
    </location>
</feature>
<feature type="compositionally biased region" description="Basic residues" evidence="5">
    <location>
        <begin position="175"/>
        <end position="196"/>
    </location>
</feature>
<feature type="compositionally biased region" description="Low complexity" evidence="5">
    <location>
        <begin position="48"/>
        <end position="62"/>
    </location>
</feature>
<dbReference type="PANTHER" id="PTHR47177">
    <property type="entry name" value="F18C1.6 PROTEIN"/>
    <property type="match status" value="1"/>
</dbReference>
<feature type="compositionally biased region" description="Polar residues" evidence="5">
    <location>
        <begin position="197"/>
        <end position="213"/>
    </location>
</feature>
<evidence type="ECO:0000256" key="1">
    <source>
        <dbReference type="ARBA" id="ARBA00022723"/>
    </source>
</evidence>
<feature type="region of interest" description="Disordered" evidence="5">
    <location>
        <begin position="462"/>
        <end position="489"/>
    </location>
</feature>